<dbReference type="EMBL" id="FMZA01000013">
    <property type="protein sequence ID" value="SDC69309.1"/>
    <property type="molecule type" value="Genomic_DNA"/>
</dbReference>
<organism evidence="1 2">
    <name type="scientific">Melghirimyces thermohalophilus</name>
    <dbReference type="NCBI Taxonomy" id="1236220"/>
    <lineage>
        <taxon>Bacteria</taxon>
        <taxon>Bacillati</taxon>
        <taxon>Bacillota</taxon>
        <taxon>Bacilli</taxon>
        <taxon>Bacillales</taxon>
        <taxon>Thermoactinomycetaceae</taxon>
        <taxon>Melghirimyces</taxon>
    </lineage>
</organism>
<evidence type="ECO:0000313" key="2">
    <source>
        <dbReference type="Proteomes" id="UP000199387"/>
    </source>
</evidence>
<accession>A0A1G6NNI1</accession>
<evidence type="ECO:0000313" key="1">
    <source>
        <dbReference type="EMBL" id="SDC69309.1"/>
    </source>
</evidence>
<dbReference type="AlphaFoldDB" id="A0A1G6NNI1"/>
<dbReference type="RefSeq" id="WP_091570870.1">
    <property type="nucleotide sequence ID" value="NZ_FMZA01000013.1"/>
</dbReference>
<dbReference type="Gene3D" id="2.60.120.580">
    <property type="entry name" value="Acetamidase/Formamidase-like domains"/>
    <property type="match status" value="1"/>
</dbReference>
<dbReference type="InterPro" id="IPR004304">
    <property type="entry name" value="FmdA_AmdA"/>
</dbReference>
<keyword evidence="2" id="KW-1185">Reference proteome</keyword>
<dbReference type="STRING" id="1236220.SAMN04488112_11399"/>
<dbReference type="Gene3D" id="3.10.28.20">
    <property type="entry name" value="Acetamidase/Formamidase-like domains"/>
    <property type="match status" value="1"/>
</dbReference>
<dbReference type="Proteomes" id="UP000199387">
    <property type="component" value="Unassembled WGS sequence"/>
</dbReference>
<name>A0A1G6NNI1_9BACL</name>
<dbReference type="OrthoDB" id="9811740at2"/>
<sequence>MTVQLSCEKSIYSFSKNHAPIVRVTAPARVEIETYDCFTNQVTSTETFTSLDWDRINPATGPIEVEDAEPGDILKVHIETIEWAEQGIMATGPKMGVMGHRLQKLSAKPIAIRDGKAIFNEQLHIPLNPMIGVIGVAPAEGEVPCGTPGSHGGNMDNKLITEGATLYFPVFVKGALFGLGDLHAAMGDGEVCVSGIEIPGKVTVQLDVIKGFSIPNPRLENADSFVTIASASTLDEAAKTAVEEMIDYLSQYIDLPLEELTMLMSATGQTEICQMVDPLVTARFVVPKWVLKSYQVPIYE</sequence>
<dbReference type="Gene3D" id="2.40.10.120">
    <property type="match status" value="1"/>
</dbReference>
<dbReference type="SUPFAM" id="SSF141130">
    <property type="entry name" value="Acetamidase/Formamidase-like"/>
    <property type="match status" value="1"/>
</dbReference>
<proteinExistence type="predicted"/>
<dbReference type="GO" id="GO:0016811">
    <property type="term" value="F:hydrolase activity, acting on carbon-nitrogen (but not peptide) bonds, in linear amides"/>
    <property type="evidence" value="ECO:0007669"/>
    <property type="project" value="InterPro"/>
</dbReference>
<gene>
    <name evidence="1" type="ORF">SAMN04488112_11399</name>
</gene>
<dbReference type="PANTHER" id="PTHR31891">
    <property type="entry name" value="FORMAMIDASE C869.04-RELATED"/>
    <property type="match status" value="1"/>
</dbReference>
<reference evidence="1 2" key="1">
    <citation type="submission" date="2016-10" db="EMBL/GenBank/DDBJ databases">
        <authorList>
            <person name="de Groot N.N."/>
        </authorList>
    </citation>
    <scope>NUCLEOTIDE SEQUENCE [LARGE SCALE GENOMIC DNA]</scope>
    <source>
        <strain evidence="1 2">DSM 45514</strain>
    </source>
</reference>
<dbReference type="PANTHER" id="PTHR31891:SF1">
    <property type="entry name" value="FORMAMIDASE C869.04-RELATED"/>
    <property type="match status" value="1"/>
</dbReference>
<dbReference type="Pfam" id="PF03069">
    <property type="entry name" value="FmdA_AmdA"/>
    <property type="match status" value="2"/>
</dbReference>
<protein>
    <submittedName>
        <fullName evidence="1">Amidase</fullName>
    </submittedName>
</protein>